<proteinExistence type="predicted"/>
<accession>A0A7Y0AP69</accession>
<dbReference type="EMBL" id="JABBGI010000016">
    <property type="protein sequence ID" value="NML70850.1"/>
    <property type="molecule type" value="Genomic_DNA"/>
</dbReference>
<keyword evidence="2" id="KW-1185">Reference proteome</keyword>
<reference evidence="1 2" key="1">
    <citation type="submission" date="2020-04" db="EMBL/GenBank/DDBJ databases">
        <title>Chryseobacterium sp. RP-3-3 sp. nov., isolated from Jeju soil.</title>
        <authorList>
            <person name="Dahal R.H."/>
        </authorList>
    </citation>
    <scope>NUCLEOTIDE SEQUENCE [LARGE SCALE GENOMIC DNA]</scope>
    <source>
        <strain evidence="1 2">RP-3-3</strain>
    </source>
</reference>
<dbReference type="AlphaFoldDB" id="A0A7Y0AP69"/>
<gene>
    <name evidence="1" type="ORF">HHL23_13755</name>
</gene>
<organism evidence="1 2">
    <name type="scientific">Chryseobacterium antibioticum</name>
    <dbReference type="NCBI Taxonomy" id="2728847"/>
    <lineage>
        <taxon>Bacteria</taxon>
        <taxon>Pseudomonadati</taxon>
        <taxon>Bacteroidota</taxon>
        <taxon>Flavobacteriia</taxon>
        <taxon>Flavobacteriales</taxon>
        <taxon>Weeksellaceae</taxon>
        <taxon>Chryseobacterium group</taxon>
        <taxon>Chryseobacterium</taxon>
    </lineage>
</organism>
<protein>
    <submittedName>
        <fullName evidence="1">Uncharacterized protein</fullName>
    </submittedName>
</protein>
<dbReference type="RefSeq" id="WP_169235367.1">
    <property type="nucleotide sequence ID" value="NZ_JABBGI010000016.1"/>
</dbReference>
<dbReference type="Proteomes" id="UP000544054">
    <property type="component" value="Unassembled WGS sequence"/>
</dbReference>
<name>A0A7Y0AP69_9FLAO</name>
<evidence type="ECO:0000313" key="1">
    <source>
        <dbReference type="EMBL" id="NML70850.1"/>
    </source>
</evidence>
<evidence type="ECO:0000313" key="2">
    <source>
        <dbReference type="Proteomes" id="UP000544054"/>
    </source>
</evidence>
<comment type="caution">
    <text evidence="1">The sequence shown here is derived from an EMBL/GenBank/DDBJ whole genome shotgun (WGS) entry which is preliminary data.</text>
</comment>
<sequence length="85" mass="10012">MEYSEISRELDKLGFISQCHEMINALTVGIPKEDGEPKLDSFFRIEINDSKTNLIYFNTQLPIEKEFKTIEELLKFVRQVFPIEN</sequence>